<organism evidence="1">
    <name type="scientific">marine metagenome</name>
    <dbReference type="NCBI Taxonomy" id="408172"/>
    <lineage>
        <taxon>unclassified sequences</taxon>
        <taxon>metagenomes</taxon>
        <taxon>ecological metagenomes</taxon>
    </lineage>
</organism>
<dbReference type="GO" id="GO:0008237">
    <property type="term" value="F:metallopeptidase activity"/>
    <property type="evidence" value="ECO:0007669"/>
    <property type="project" value="InterPro"/>
</dbReference>
<dbReference type="EMBL" id="UINC01002128">
    <property type="protein sequence ID" value="SUZ93213.1"/>
    <property type="molecule type" value="Genomic_DNA"/>
</dbReference>
<accession>A0A381RWB4</accession>
<dbReference type="SUPFAM" id="SSF55486">
    <property type="entry name" value="Metalloproteases ('zincins'), catalytic domain"/>
    <property type="match status" value="1"/>
</dbReference>
<evidence type="ECO:0000313" key="1">
    <source>
        <dbReference type="EMBL" id="SUZ93213.1"/>
    </source>
</evidence>
<dbReference type="Pfam" id="PF13582">
    <property type="entry name" value="Reprolysin_3"/>
    <property type="match status" value="1"/>
</dbReference>
<dbReference type="InterPro" id="IPR024079">
    <property type="entry name" value="MetalloPept_cat_dom_sf"/>
</dbReference>
<dbReference type="Gene3D" id="3.40.390.10">
    <property type="entry name" value="Collagenase (Catalytic Domain)"/>
    <property type="match status" value="1"/>
</dbReference>
<sequence>MKIKLNFCRTAFILLTATLLLVGGCSKKESTSSSSSSTSSLTSGSLPVTEITQSIEGGYYTGSFAVPSDGVSFLLSIFKDSNANVEFYSLTDPDGTDILSSTSTPNLYNDASGSFGNDLPKAGYSNVLVPQSPSFSAKAGTWTFKAKSNDRVKLALRTGTVPSSTTIVVQPYITGTTWQAADLSAALSIMSSIYSSNGITLTINSTISISDTQYAVVSRTFTNSTTSALVSQGVNGAVNLFFIKDFSSSGILGIAAGMPGSMGIANSWNGVLIGLMAHASGSTLNSQLLGETAAHEMGHQLGLFHTTEMGGTVFDILTDTPECSNSRDNDGDGKMSAEECEGYGGENVMFWTPWSTSSRSAGKKQETLSSYQQKVLKYSPIAK</sequence>
<proteinExistence type="predicted"/>
<protein>
    <recommendedName>
        <fullName evidence="2">Peptidase M43 pregnancy-associated plasma-A domain-containing protein</fullName>
    </recommendedName>
</protein>
<name>A0A381RWB4_9ZZZZ</name>
<dbReference type="PROSITE" id="PS51257">
    <property type="entry name" value="PROKAR_LIPOPROTEIN"/>
    <property type="match status" value="1"/>
</dbReference>
<evidence type="ECO:0008006" key="2">
    <source>
        <dbReference type="Google" id="ProtNLM"/>
    </source>
</evidence>
<gene>
    <name evidence="1" type="ORF">METZ01_LOCUS46067</name>
</gene>
<reference evidence="1" key="1">
    <citation type="submission" date="2018-05" db="EMBL/GenBank/DDBJ databases">
        <authorList>
            <person name="Lanie J.A."/>
            <person name="Ng W.-L."/>
            <person name="Kazmierczak K.M."/>
            <person name="Andrzejewski T.M."/>
            <person name="Davidsen T.M."/>
            <person name="Wayne K.J."/>
            <person name="Tettelin H."/>
            <person name="Glass J.I."/>
            <person name="Rusch D."/>
            <person name="Podicherti R."/>
            <person name="Tsui H.-C.T."/>
            <person name="Winkler M.E."/>
        </authorList>
    </citation>
    <scope>NUCLEOTIDE SEQUENCE</scope>
</reference>
<dbReference type="AlphaFoldDB" id="A0A381RWB4"/>